<organism evidence="1 2">
    <name type="scientific">Bradyrhizobium japonicum</name>
    <dbReference type="NCBI Taxonomy" id="375"/>
    <lineage>
        <taxon>Bacteria</taxon>
        <taxon>Pseudomonadati</taxon>
        <taxon>Pseudomonadota</taxon>
        <taxon>Alphaproteobacteria</taxon>
        <taxon>Hyphomicrobiales</taxon>
        <taxon>Nitrobacteraceae</taxon>
        <taxon>Bradyrhizobium</taxon>
    </lineage>
</organism>
<evidence type="ECO:0000313" key="2">
    <source>
        <dbReference type="Proteomes" id="UP001549291"/>
    </source>
</evidence>
<dbReference type="EMBL" id="JBEPTQ010000002">
    <property type="protein sequence ID" value="MET4719468.1"/>
    <property type="molecule type" value="Genomic_DNA"/>
</dbReference>
<protein>
    <submittedName>
        <fullName evidence="1">Transposase</fullName>
    </submittedName>
</protein>
<dbReference type="RefSeq" id="WP_244437090.1">
    <property type="nucleotide sequence ID" value="NZ_CP066351.1"/>
</dbReference>
<gene>
    <name evidence="1" type="ORF">ABIF63_003574</name>
</gene>
<keyword evidence="2" id="KW-1185">Reference proteome</keyword>
<sequence length="125" mass="14108">MAKHRTHSVEFKRQVSQEYLSGETLHGLAKRHDISRNLIRIWVEKFQAGALDEDLAAADLLQDYEARIAALERLVGKQALELEFLKGLCMHDREGEASLHPRSPAPRPLRHGRMSADGDCALDLL</sequence>
<reference evidence="1 2" key="1">
    <citation type="submission" date="2024-06" db="EMBL/GenBank/DDBJ databases">
        <title>Genomic Encyclopedia of Type Strains, Phase V (KMG-V): Genome sequencing to study the core and pangenomes of soil and plant-associated prokaryotes.</title>
        <authorList>
            <person name="Whitman W."/>
        </authorList>
    </citation>
    <scope>NUCLEOTIDE SEQUENCE [LARGE SCALE GENOMIC DNA]</scope>
    <source>
        <strain evidence="1 2">USDA 160</strain>
    </source>
</reference>
<dbReference type="SUPFAM" id="SSF46689">
    <property type="entry name" value="Homeodomain-like"/>
    <property type="match status" value="1"/>
</dbReference>
<name>A0ABV2RR86_BRAJP</name>
<accession>A0ABV2RR86</accession>
<dbReference type="InterPro" id="IPR009057">
    <property type="entry name" value="Homeodomain-like_sf"/>
</dbReference>
<dbReference type="Proteomes" id="UP001549291">
    <property type="component" value="Unassembled WGS sequence"/>
</dbReference>
<proteinExistence type="predicted"/>
<dbReference type="InterPro" id="IPR002514">
    <property type="entry name" value="Transposase_8"/>
</dbReference>
<dbReference type="Pfam" id="PF01527">
    <property type="entry name" value="HTH_Tnp_1"/>
    <property type="match status" value="1"/>
</dbReference>
<evidence type="ECO:0000313" key="1">
    <source>
        <dbReference type="EMBL" id="MET4719468.1"/>
    </source>
</evidence>
<comment type="caution">
    <text evidence="1">The sequence shown here is derived from an EMBL/GenBank/DDBJ whole genome shotgun (WGS) entry which is preliminary data.</text>
</comment>